<accession>A0A2W2BPU7</accession>
<evidence type="ECO:0000313" key="7">
    <source>
        <dbReference type="EMBL" id="PZF78209.1"/>
    </source>
</evidence>
<evidence type="ECO:0000256" key="6">
    <source>
        <dbReference type="RuleBase" id="RU003862"/>
    </source>
</evidence>
<dbReference type="EMBL" id="QKVK01000002">
    <property type="protein sequence ID" value="PZF78209.1"/>
    <property type="molecule type" value="Genomic_DNA"/>
</dbReference>
<evidence type="ECO:0000256" key="4">
    <source>
        <dbReference type="ARBA" id="ARBA00022827"/>
    </source>
</evidence>
<dbReference type="Pfam" id="PF02219">
    <property type="entry name" value="MTHFR"/>
    <property type="match status" value="1"/>
</dbReference>
<dbReference type="Proteomes" id="UP000248795">
    <property type="component" value="Unassembled WGS sequence"/>
</dbReference>
<protein>
    <recommendedName>
        <fullName evidence="6">Methylenetetrahydrofolate reductase</fullName>
    </recommendedName>
</protein>
<dbReference type="InterPro" id="IPR003171">
    <property type="entry name" value="Mehydrof_redctse-like"/>
</dbReference>
<evidence type="ECO:0000313" key="8">
    <source>
        <dbReference type="Proteomes" id="UP000248795"/>
    </source>
</evidence>
<sequence>MRLAIRSGSMADVTGIMVNSGTTTTAMCWGSCLGGSPNIGGGNSCFDPFCAKFGHCPPASCRRWKTTRRDGSGRIHHGGVANIRAGPFWLAQSPATSTEPVFPMNAPITAAGSSTASFLRLSSIEITPKQVEKLALLKEKLVPGCRVFVALIDAGDLGAQIEAVKQLKAAGFQPVPHVPARFVKDEADLRARIKALAEAGSDTMLVLGGGAPEPIGQYDAAIQLLNTGVFQANGVKTIGIAGHPEGNPDITKVHGEAVLVKALKEKQAYLKANGLDGFIATQFLFEAGPVTEWARGLRAEGIELPIYVGIPGPATIKTLVKYAAMCGVGNSARFIRKQALNITKLLTVNTPDDFVAGLAQVHYGQPDLGIAGPHLYPFGGFDKLFDWLATVK</sequence>
<keyword evidence="3 6" id="KW-0285">Flavoprotein</keyword>
<gene>
    <name evidence="7" type="ORF">DK847_04760</name>
</gene>
<evidence type="ECO:0000256" key="1">
    <source>
        <dbReference type="ARBA" id="ARBA00001974"/>
    </source>
</evidence>
<keyword evidence="8" id="KW-1185">Reference proteome</keyword>
<evidence type="ECO:0000256" key="2">
    <source>
        <dbReference type="ARBA" id="ARBA00004777"/>
    </source>
</evidence>
<comment type="caution">
    <text evidence="7">The sequence shown here is derived from an EMBL/GenBank/DDBJ whole genome shotgun (WGS) entry which is preliminary data.</text>
</comment>
<dbReference type="AlphaFoldDB" id="A0A2W2BPU7"/>
<evidence type="ECO:0000256" key="5">
    <source>
        <dbReference type="ARBA" id="ARBA00023002"/>
    </source>
</evidence>
<dbReference type="SUPFAM" id="SSF51730">
    <property type="entry name" value="FAD-linked oxidoreductase"/>
    <property type="match status" value="1"/>
</dbReference>
<keyword evidence="4 6" id="KW-0274">FAD</keyword>
<organism evidence="7 8">
    <name type="scientific">Aestuariivirga litoralis</name>
    <dbReference type="NCBI Taxonomy" id="2650924"/>
    <lineage>
        <taxon>Bacteria</taxon>
        <taxon>Pseudomonadati</taxon>
        <taxon>Pseudomonadota</taxon>
        <taxon>Alphaproteobacteria</taxon>
        <taxon>Hyphomicrobiales</taxon>
        <taxon>Aestuariivirgaceae</taxon>
        <taxon>Aestuariivirga</taxon>
    </lineage>
</organism>
<dbReference type="Gene3D" id="3.20.20.220">
    <property type="match status" value="1"/>
</dbReference>
<dbReference type="UniPathway" id="UPA00193"/>
<dbReference type="InterPro" id="IPR029041">
    <property type="entry name" value="FAD-linked_oxidoreductase-like"/>
</dbReference>
<proteinExistence type="inferred from homology"/>
<dbReference type="GO" id="GO:0035999">
    <property type="term" value="P:tetrahydrofolate interconversion"/>
    <property type="evidence" value="ECO:0007669"/>
    <property type="project" value="UniProtKB-UniPathway"/>
</dbReference>
<evidence type="ECO:0000256" key="3">
    <source>
        <dbReference type="ARBA" id="ARBA00022630"/>
    </source>
</evidence>
<comment type="similarity">
    <text evidence="6">Belongs to the methylenetetrahydrofolate reductase family.</text>
</comment>
<comment type="cofactor">
    <cofactor evidence="1 6">
        <name>FAD</name>
        <dbReference type="ChEBI" id="CHEBI:57692"/>
    </cofactor>
</comment>
<keyword evidence="5 6" id="KW-0560">Oxidoreductase</keyword>
<reference evidence="8" key="1">
    <citation type="submission" date="2018-06" db="EMBL/GenBank/DDBJ databases">
        <title>Aestuariibacter litoralis strain KCTC 52945T.</title>
        <authorList>
            <person name="Li X."/>
            <person name="Salam N."/>
            <person name="Li J.-L."/>
            <person name="Chen Y.-M."/>
            <person name="Yang Z.-W."/>
            <person name="Zhang L.-Y."/>
            <person name="Han M.-X."/>
            <person name="Xiao M."/>
            <person name="Li W.-J."/>
        </authorList>
    </citation>
    <scope>NUCLEOTIDE SEQUENCE [LARGE SCALE GENOMIC DNA]</scope>
    <source>
        <strain evidence="8">KCTC 52945</strain>
    </source>
</reference>
<dbReference type="GO" id="GO:0004489">
    <property type="term" value="F:methylenetetrahydrofolate reductase [NAD(P)H] activity"/>
    <property type="evidence" value="ECO:0007669"/>
    <property type="project" value="InterPro"/>
</dbReference>
<comment type="pathway">
    <text evidence="2 6">One-carbon metabolism; tetrahydrofolate interconversion.</text>
</comment>
<dbReference type="GO" id="GO:0006555">
    <property type="term" value="P:methionine metabolic process"/>
    <property type="evidence" value="ECO:0007669"/>
    <property type="project" value="InterPro"/>
</dbReference>
<name>A0A2W2BPU7_9HYPH</name>